<comment type="caution">
    <text evidence="2">The sequence shown here is derived from an EMBL/GenBank/DDBJ whole genome shotgun (WGS) entry which is preliminary data.</text>
</comment>
<evidence type="ECO:0000313" key="2">
    <source>
        <dbReference type="EMBL" id="GKV53178.1"/>
    </source>
</evidence>
<evidence type="ECO:0000313" key="3">
    <source>
        <dbReference type="Proteomes" id="UP001054252"/>
    </source>
</evidence>
<dbReference type="Pfam" id="PF25073">
    <property type="entry name" value="DUF7797"/>
    <property type="match status" value="1"/>
</dbReference>
<gene>
    <name evidence="2" type="ORF">SLEP1_g59716</name>
</gene>
<keyword evidence="3" id="KW-1185">Reference proteome</keyword>
<feature type="domain" description="DUF7797" evidence="1">
    <location>
        <begin position="33"/>
        <end position="88"/>
    </location>
</feature>
<sequence>MDSAVNVESETGLETAGFAFGEKRPLENGEVSSVKKRRCGPPEAMKRVAEIVLLLSAMAKMRGGGRSPTDVELGLMTEARQTLVEICGELAPGDIVGRDAIGAVIEDLGLNAKLKEQRLGFRMPRLTILERFSIAKKKMLLVIRTVFL</sequence>
<evidence type="ECO:0000259" key="1">
    <source>
        <dbReference type="Pfam" id="PF25073"/>
    </source>
</evidence>
<dbReference type="InterPro" id="IPR056699">
    <property type="entry name" value="DUF7797"/>
</dbReference>
<dbReference type="Proteomes" id="UP001054252">
    <property type="component" value="Unassembled WGS sequence"/>
</dbReference>
<reference evidence="2 3" key="1">
    <citation type="journal article" date="2021" name="Commun. Biol.">
        <title>The genome of Shorea leprosula (Dipterocarpaceae) highlights the ecological relevance of drought in aseasonal tropical rainforests.</title>
        <authorList>
            <person name="Ng K.K.S."/>
            <person name="Kobayashi M.J."/>
            <person name="Fawcett J.A."/>
            <person name="Hatakeyama M."/>
            <person name="Paape T."/>
            <person name="Ng C.H."/>
            <person name="Ang C.C."/>
            <person name="Tnah L.H."/>
            <person name="Lee C.T."/>
            <person name="Nishiyama T."/>
            <person name="Sese J."/>
            <person name="O'Brien M.J."/>
            <person name="Copetti D."/>
            <person name="Mohd Noor M.I."/>
            <person name="Ong R.C."/>
            <person name="Putra M."/>
            <person name="Sireger I.Z."/>
            <person name="Indrioko S."/>
            <person name="Kosugi Y."/>
            <person name="Izuno A."/>
            <person name="Isagi Y."/>
            <person name="Lee S.L."/>
            <person name="Shimizu K.K."/>
        </authorList>
    </citation>
    <scope>NUCLEOTIDE SEQUENCE [LARGE SCALE GENOMIC DNA]</scope>
    <source>
        <strain evidence="2">214</strain>
    </source>
</reference>
<dbReference type="PANTHER" id="PTHR47527">
    <property type="entry name" value="RING/FYVE/PHD ZINC FINGER SUPERFAMILY PROTEIN"/>
    <property type="match status" value="1"/>
</dbReference>
<proteinExistence type="predicted"/>
<accession>A0AAV5MUP8</accession>
<name>A0AAV5MUP8_9ROSI</name>
<protein>
    <recommendedName>
        <fullName evidence="1">DUF7797 domain-containing protein</fullName>
    </recommendedName>
</protein>
<organism evidence="2 3">
    <name type="scientific">Rubroshorea leprosula</name>
    <dbReference type="NCBI Taxonomy" id="152421"/>
    <lineage>
        <taxon>Eukaryota</taxon>
        <taxon>Viridiplantae</taxon>
        <taxon>Streptophyta</taxon>
        <taxon>Embryophyta</taxon>
        <taxon>Tracheophyta</taxon>
        <taxon>Spermatophyta</taxon>
        <taxon>Magnoliopsida</taxon>
        <taxon>eudicotyledons</taxon>
        <taxon>Gunneridae</taxon>
        <taxon>Pentapetalae</taxon>
        <taxon>rosids</taxon>
        <taxon>malvids</taxon>
        <taxon>Malvales</taxon>
        <taxon>Dipterocarpaceae</taxon>
        <taxon>Rubroshorea</taxon>
    </lineage>
</organism>
<dbReference type="PANTHER" id="PTHR47527:SF3">
    <property type="entry name" value="RING_FYVE_PHD ZINC FINGER SUPERFAMILY PROTEIN"/>
    <property type="match status" value="1"/>
</dbReference>
<dbReference type="EMBL" id="BPVZ01001142">
    <property type="protein sequence ID" value="GKV53178.1"/>
    <property type="molecule type" value="Genomic_DNA"/>
</dbReference>
<dbReference type="AlphaFoldDB" id="A0AAV5MUP8"/>